<dbReference type="PANTHER" id="PTHR43477">
    <property type="entry name" value="DIHYDROANTICAPSIN 7-DEHYDROGENASE"/>
    <property type="match status" value="1"/>
</dbReference>
<reference evidence="3 4" key="1">
    <citation type="submission" date="2020-03" db="EMBL/GenBank/DDBJ databases">
        <title>Alteromonas ponticola sp. nov., isolated from seawater.</title>
        <authorList>
            <person name="Yoon J.-H."/>
            <person name="Kim Y.-O."/>
        </authorList>
    </citation>
    <scope>NUCLEOTIDE SEQUENCE [LARGE SCALE GENOMIC DNA]</scope>
    <source>
        <strain evidence="3 4">MYP5</strain>
    </source>
</reference>
<name>A0ABX1QXY2_9ALTE</name>
<evidence type="ECO:0000256" key="2">
    <source>
        <dbReference type="ARBA" id="ARBA00023002"/>
    </source>
</evidence>
<dbReference type="Pfam" id="PF13561">
    <property type="entry name" value="adh_short_C2"/>
    <property type="match status" value="1"/>
</dbReference>
<evidence type="ECO:0000313" key="3">
    <source>
        <dbReference type="EMBL" id="NMH59103.1"/>
    </source>
</evidence>
<keyword evidence="4" id="KW-1185">Reference proteome</keyword>
<dbReference type="CDD" id="cd05233">
    <property type="entry name" value="SDR_c"/>
    <property type="match status" value="1"/>
</dbReference>
<sequence length="239" mass="25921">MKKYIVSGGSTGIGREVVESLINQGNAVINIDIKAPEKSLARETYINVDLADYRTIEHKVSLTGKYDGVFFNAGIHRSGSVFSHTLEEIEHLLNTNLLSHVALLKALEHNLNDRASLVFNGSDQSFIGKQNSFAYGLTKGAIGQITKSLALDLAKREIRVNAVCPSTTDTPLYREAIARYAEKSHTPLAEIEQAEAAEIPLGRVASPAEVAEVVLFLFSDASRFMTGSLIPVDGGYTAQ</sequence>
<dbReference type="PANTHER" id="PTHR43477:SF1">
    <property type="entry name" value="DIHYDROANTICAPSIN 7-DEHYDROGENASE"/>
    <property type="match status" value="1"/>
</dbReference>
<dbReference type="RefSeq" id="WP_169209676.1">
    <property type="nucleotide sequence ID" value="NZ_JAATNW010000002.1"/>
</dbReference>
<dbReference type="InterPro" id="IPR002347">
    <property type="entry name" value="SDR_fam"/>
</dbReference>
<dbReference type="SUPFAM" id="SSF51735">
    <property type="entry name" value="NAD(P)-binding Rossmann-fold domains"/>
    <property type="match status" value="1"/>
</dbReference>
<dbReference type="PRINTS" id="PR00081">
    <property type="entry name" value="GDHRDH"/>
</dbReference>
<dbReference type="EMBL" id="JAATNW010000002">
    <property type="protein sequence ID" value="NMH59103.1"/>
    <property type="molecule type" value="Genomic_DNA"/>
</dbReference>
<dbReference type="Proteomes" id="UP000709336">
    <property type="component" value="Unassembled WGS sequence"/>
</dbReference>
<dbReference type="InterPro" id="IPR036291">
    <property type="entry name" value="NAD(P)-bd_dom_sf"/>
</dbReference>
<evidence type="ECO:0000313" key="4">
    <source>
        <dbReference type="Proteomes" id="UP000709336"/>
    </source>
</evidence>
<dbReference type="InterPro" id="IPR051122">
    <property type="entry name" value="SDR_DHRS6-like"/>
</dbReference>
<protein>
    <submittedName>
        <fullName evidence="3">SDR family oxidoreductase</fullName>
    </submittedName>
</protein>
<accession>A0ABX1QXY2</accession>
<dbReference type="Gene3D" id="3.40.50.720">
    <property type="entry name" value="NAD(P)-binding Rossmann-like Domain"/>
    <property type="match status" value="1"/>
</dbReference>
<gene>
    <name evidence="3" type="ORF">HCJ96_03590</name>
</gene>
<keyword evidence="2" id="KW-0560">Oxidoreductase</keyword>
<organism evidence="3 4">
    <name type="scientific">Alteromonas ponticola</name>
    <dbReference type="NCBI Taxonomy" id="2720613"/>
    <lineage>
        <taxon>Bacteria</taxon>
        <taxon>Pseudomonadati</taxon>
        <taxon>Pseudomonadota</taxon>
        <taxon>Gammaproteobacteria</taxon>
        <taxon>Alteromonadales</taxon>
        <taxon>Alteromonadaceae</taxon>
        <taxon>Alteromonas/Salinimonas group</taxon>
        <taxon>Alteromonas</taxon>
    </lineage>
</organism>
<comment type="caution">
    <text evidence="3">The sequence shown here is derived from an EMBL/GenBank/DDBJ whole genome shotgun (WGS) entry which is preliminary data.</text>
</comment>
<proteinExistence type="inferred from homology"/>
<comment type="similarity">
    <text evidence="1">Belongs to the short-chain dehydrogenases/reductases (SDR) family.</text>
</comment>
<evidence type="ECO:0000256" key="1">
    <source>
        <dbReference type="ARBA" id="ARBA00006484"/>
    </source>
</evidence>